<evidence type="ECO:0000256" key="2">
    <source>
        <dbReference type="ARBA" id="ARBA00012239"/>
    </source>
</evidence>
<dbReference type="NCBIfam" id="TIGR01979">
    <property type="entry name" value="sufS"/>
    <property type="match status" value="1"/>
</dbReference>
<dbReference type="Proteomes" id="UP000001876">
    <property type="component" value="Unassembled WGS sequence"/>
</dbReference>
<dbReference type="OMA" id="LVTWQQI"/>
<evidence type="ECO:0000256" key="1">
    <source>
        <dbReference type="ARBA" id="ARBA00001933"/>
    </source>
</evidence>
<dbReference type="Pfam" id="PF00266">
    <property type="entry name" value="Aminotran_5"/>
    <property type="match status" value="1"/>
</dbReference>
<dbReference type="EC" id="2.8.1.7" evidence="2"/>
<dbReference type="OrthoDB" id="420046at2759"/>
<dbReference type="RefSeq" id="XP_003055236.1">
    <property type="nucleotide sequence ID" value="XM_003055190.1"/>
</dbReference>
<feature type="region of interest" description="Disordered" evidence="6">
    <location>
        <begin position="1"/>
        <end position="77"/>
    </location>
</feature>
<proteinExistence type="predicted"/>
<dbReference type="InterPro" id="IPR015424">
    <property type="entry name" value="PyrdxlP-dep_Trfase"/>
</dbReference>
<dbReference type="InterPro" id="IPR010970">
    <property type="entry name" value="Cys_dSase_SufS"/>
</dbReference>
<evidence type="ECO:0000256" key="3">
    <source>
        <dbReference type="ARBA" id="ARBA00022679"/>
    </source>
</evidence>
<protein>
    <recommendedName>
        <fullName evidence="2">cysteine desulfurase</fullName>
        <ecNumber evidence="2">2.8.1.7</ecNumber>
    </recommendedName>
</protein>
<evidence type="ECO:0000259" key="7">
    <source>
        <dbReference type="Pfam" id="PF00266"/>
    </source>
</evidence>
<dbReference type="Gene3D" id="3.90.1150.10">
    <property type="entry name" value="Aspartate Aminotransferase, domain 1"/>
    <property type="match status" value="1"/>
</dbReference>
<dbReference type="CDD" id="cd06453">
    <property type="entry name" value="SufS_like"/>
    <property type="match status" value="1"/>
</dbReference>
<evidence type="ECO:0000256" key="4">
    <source>
        <dbReference type="ARBA" id="ARBA00022898"/>
    </source>
</evidence>
<dbReference type="Gene3D" id="3.40.640.10">
    <property type="entry name" value="Type I PLP-dependent aspartate aminotransferase-like (Major domain)"/>
    <property type="match status" value="1"/>
</dbReference>
<gene>
    <name evidence="8" type="ORF">MICPUCDRAFT_38219</name>
</gene>
<accession>C1MJ23</accession>
<dbReference type="GO" id="GO:0031071">
    <property type="term" value="F:cysteine desulfurase activity"/>
    <property type="evidence" value="ECO:0007669"/>
    <property type="project" value="UniProtKB-EC"/>
</dbReference>
<feature type="compositionally biased region" description="Low complexity" evidence="6">
    <location>
        <begin position="59"/>
        <end position="77"/>
    </location>
</feature>
<dbReference type="InterPro" id="IPR015421">
    <property type="entry name" value="PyrdxlP-dep_Trfase_major"/>
</dbReference>
<dbReference type="PANTHER" id="PTHR43586">
    <property type="entry name" value="CYSTEINE DESULFURASE"/>
    <property type="match status" value="1"/>
</dbReference>
<evidence type="ECO:0000256" key="6">
    <source>
        <dbReference type="SAM" id="MobiDB-lite"/>
    </source>
</evidence>
<evidence type="ECO:0000313" key="9">
    <source>
        <dbReference type="Proteomes" id="UP000001876"/>
    </source>
</evidence>
<keyword evidence="9" id="KW-1185">Reference proteome</keyword>
<dbReference type="STRING" id="564608.C1MJ23"/>
<feature type="domain" description="Aminotransferase class V" evidence="7">
    <location>
        <begin position="102"/>
        <end position="475"/>
    </location>
</feature>
<dbReference type="GO" id="GO:0030170">
    <property type="term" value="F:pyridoxal phosphate binding"/>
    <property type="evidence" value="ECO:0007669"/>
    <property type="project" value="InterPro"/>
</dbReference>
<organism evidence="9">
    <name type="scientific">Micromonas pusilla (strain CCMP1545)</name>
    <name type="common">Picoplanktonic green alga</name>
    <dbReference type="NCBI Taxonomy" id="564608"/>
    <lineage>
        <taxon>Eukaryota</taxon>
        <taxon>Viridiplantae</taxon>
        <taxon>Chlorophyta</taxon>
        <taxon>Mamiellophyceae</taxon>
        <taxon>Mamiellales</taxon>
        <taxon>Mamiellaceae</taxon>
        <taxon>Micromonas</taxon>
    </lineage>
</organism>
<feature type="compositionally biased region" description="Low complexity" evidence="6">
    <location>
        <begin position="10"/>
        <end position="27"/>
    </location>
</feature>
<sequence length="493" mass="51882">MATMATLTLAASASAPRASASAASRDGAPPPRGASPASHGSRARVAAASPPNPPRLPGTARTRASVSTAAASTSVRSTLADELRGDFPILHQTLPDSGKPLVYLDSAASSQKPNVVIDAHAAYYREINANVHRGVHYLSGKATDAYELARVKVADFIGAETDREIVFTRNASEAINLVAYTWGVANLKPGDEVIISELEHHSNIVPWQLVCAQTGATLRHVGLAPDGNGIDMDALEASAREGKTKLIATAHVSNVLGSEVDVPRLVKLAKSVGAKVLLDACQSVPHMPIDVKTLGVDWIVASGHKMCAPTGIGFLWGRADVLETMPPWMGGGEMIQDVFMDRSTYAPPPARFEAGTPAIGEAIALGAACDYLSAIGMDRVHEHEVDVGTRLYERLAAIDGVTVYGPTPAKGRASLAAFNVEGLHANDVCTLLDASGVATRSGHHCAQPLHAALNVPASARASLYLYNTREEVDAFARTLEETIAFFREINAGM</sequence>
<dbReference type="InterPro" id="IPR000192">
    <property type="entry name" value="Aminotrans_V_dom"/>
</dbReference>
<comment type="cofactor">
    <cofactor evidence="1">
        <name>pyridoxal 5'-phosphate</name>
        <dbReference type="ChEBI" id="CHEBI:597326"/>
    </cofactor>
</comment>
<evidence type="ECO:0000256" key="5">
    <source>
        <dbReference type="ARBA" id="ARBA00050776"/>
    </source>
</evidence>
<dbReference type="GO" id="GO:0006534">
    <property type="term" value="P:cysteine metabolic process"/>
    <property type="evidence" value="ECO:0007669"/>
    <property type="project" value="InterPro"/>
</dbReference>
<dbReference type="AlphaFoldDB" id="C1MJ23"/>
<dbReference type="GeneID" id="9680790"/>
<keyword evidence="3" id="KW-0808">Transferase</keyword>
<keyword evidence="4" id="KW-0663">Pyridoxal phosphate</keyword>
<dbReference type="KEGG" id="mpp:MICPUCDRAFT_38219"/>
<name>C1MJ23_MICPC</name>
<dbReference type="InterPro" id="IPR015422">
    <property type="entry name" value="PyrdxlP-dep_Trfase_small"/>
</dbReference>
<dbReference type="EMBL" id="GG663735">
    <property type="protein sequence ID" value="EEH60488.1"/>
    <property type="molecule type" value="Genomic_DNA"/>
</dbReference>
<dbReference type="SUPFAM" id="SSF53383">
    <property type="entry name" value="PLP-dependent transferases"/>
    <property type="match status" value="1"/>
</dbReference>
<dbReference type="PANTHER" id="PTHR43586:SF8">
    <property type="entry name" value="CYSTEINE DESULFURASE 1, CHLOROPLASTIC"/>
    <property type="match status" value="1"/>
</dbReference>
<reference evidence="8 9" key="1">
    <citation type="journal article" date="2009" name="Science">
        <title>Green evolution and dynamic adaptations revealed by genomes of the marine picoeukaryotes Micromonas.</title>
        <authorList>
            <person name="Worden A.Z."/>
            <person name="Lee J.H."/>
            <person name="Mock T."/>
            <person name="Rouze P."/>
            <person name="Simmons M.P."/>
            <person name="Aerts A.L."/>
            <person name="Allen A.E."/>
            <person name="Cuvelier M.L."/>
            <person name="Derelle E."/>
            <person name="Everett M.V."/>
            <person name="Foulon E."/>
            <person name="Grimwood J."/>
            <person name="Gundlach H."/>
            <person name="Henrissat B."/>
            <person name="Napoli C."/>
            <person name="McDonald S.M."/>
            <person name="Parker M.S."/>
            <person name="Rombauts S."/>
            <person name="Salamov A."/>
            <person name="Von Dassow P."/>
            <person name="Badger J.H."/>
            <person name="Coutinho P.M."/>
            <person name="Demir E."/>
            <person name="Dubchak I."/>
            <person name="Gentemann C."/>
            <person name="Eikrem W."/>
            <person name="Gready J.E."/>
            <person name="John U."/>
            <person name="Lanier W."/>
            <person name="Lindquist E.A."/>
            <person name="Lucas S."/>
            <person name="Mayer K.F."/>
            <person name="Moreau H."/>
            <person name="Not F."/>
            <person name="Otillar R."/>
            <person name="Panaud O."/>
            <person name="Pangilinan J."/>
            <person name="Paulsen I."/>
            <person name="Piegu B."/>
            <person name="Poliakov A."/>
            <person name="Robbens S."/>
            <person name="Schmutz J."/>
            <person name="Toulza E."/>
            <person name="Wyss T."/>
            <person name="Zelensky A."/>
            <person name="Zhou K."/>
            <person name="Armbrust E.V."/>
            <person name="Bhattacharya D."/>
            <person name="Goodenough U.W."/>
            <person name="Van de Peer Y."/>
            <person name="Grigoriev I.V."/>
        </authorList>
    </citation>
    <scope>NUCLEOTIDE SEQUENCE [LARGE SCALE GENOMIC DNA]</scope>
    <source>
        <strain evidence="8 9">CCMP1545</strain>
    </source>
</reference>
<dbReference type="eggNOG" id="KOG1549">
    <property type="taxonomic scope" value="Eukaryota"/>
</dbReference>
<evidence type="ECO:0000313" key="8">
    <source>
        <dbReference type="EMBL" id="EEH60488.1"/>
    </source>
</evidence>
<comment type="catalytic activity">
    <reaction evidence="5">
        <text>(sulfur carrier)-H + L-cysteine = (sulfur carrier)-SH + L-alanine</text>
        <dbReference type="Rhea" id="RHEA:43892"/>
        <dbReference type="Rhea" id="RHEA-COMP:14737"/>
        <dbReference type="Rhea" id="RHEA-COMP:14739"/>
        <dbReference type="ChEBI" id="CHEBI:29917"/>
        <dbReference type="ChEBI" id="CHEBI:35235"/>
        <dbReference type="ChEBI" id="CHEBI:57972"/>
        <dbReference type="ChEBI" id="CHEBI:64428"/>
        <dbReference type="EC" id="2.8.1.7"/>
    </reaction>
</comment>